<dbReference type="PANTHER" id="PTHR31805">
    <property type="entry name" value="RECEPTOR-LIKE KINASE, PUTATIVE (DUF1421)-RELATED"/>
    <property type="match status" value="1"/>
</dbReference>
<proteinExistence type="predicted"/>
<comment type="caution">
    <text evidence="2">The sequence shown here is derived from an EMBL/GenBank/DDBJ whole genome shotgun (WGS) entry which is preliminary data.</text>
</comment>
<evidence type="ECO:0000313" key="2">
    <source>
        <dbReference type="EMBL" id="KAJ8455252.1"/>
    </source>
</evidence>
<dbReference type="Proteomes" id="UP001222027">
    <property type="component" value="Unassembled WGS sequence"/>
</dbReference>
<name>A0AAX5NBE4_ENSVE</name>
<feature type="region of interest" description="Disordered" evidence="1">
    <location>
        <begin position="1"/>
        <end position="26"/>
    </location>
</feature>
<sequence>MTFSAPTVTLPPRNPPSIGKRSDLPGTDILECRMGRPLVRAYEKEDCSKDSVISSVEKSMKKYADTLLRLLEALQDQSDKDLNFKSLEKHLQEVVIKETVLSENKWRPVKFTRNALGVMLAYVRSMRHQRWSFGRVRSTQVCSNYETQGKNSAETHKELAKLLMVQKESAEKNEEEEEEVAHDLFGGAQKEIDVWEAKKDLGFRIGSTHHHGNRRAPSQPAQHLGSPKHFSRQRAYAGEVGKGYALRSVEQEAIDSIMFDKAQ</sequence>
<accession>A0AAX5NBE4</accession>
<dbReference type="EMBL" id="JAQQAF010000084">
    <property type="protein sequence ID" value="KAJ8455252.1"/>
    <property type="molecule type" value="Genomic_DNA"/>
</dbReference>
<dbReference type="PANTHER" id="PTHR31805:SF16">
    <property type="entry name" value="FORMIN-LIKE PROTEIN (DUF1421)"/>
    <property type="match status" value="1"/>
</dbReference>
<keyword evidence="3" id="KW-1185">Reference proteome</keyword>
<organism evidence="2 3">
    <name type="scientific">Ensete ventricosum</name>
    <name type="common">Abyssinian banana</name>
    <name type="synonym">Musa ensete</name>
    <dbReference type="NCBI Taxonomy" id="4639"/>
    <lineage>
        <taxon>Eukaryota</taxon>
        <taxon>Viridiplantae</taxon>
        <taxon>Streptophyta</taxon>
        <taxon>Embryophyta</taxon>
        <taxon>Tracheophyta</taxon>
        <taxon>Spermatophyta</taxon>
        <taxon>Magnoliopsida</taxon>
        <taxon>Liliopsida</taxon>
        <taxon>Zingiberales</taxon>
        <taxon>Musaceae</taxon>
        <taxon>Ensete</taxon>
    </lineage>
</organism>
<reference evidence="2 3" key="1">
    <citation type="submission" date="2022-12" db="EMBL/GenBank/DDBJ databases">
        <title>Chromosome-scale assembly of the Ensete ventricosum genome.</title>
        <authorList>
            <person name="Dussert Y."/>
            <person name="Stocks J."/>
            <person name="Wendawek A."/>
            <person name="Woldeyes F."/>
            <person name="Nichols R.A."/>
            <person name="Borrell J.S."/>
        </authorList>
    </citation>
    <scope>NUCLEOTIDE SEQUENCE [LARGE SCALE GENOMIC DNA]</scope>
    <source>
        <strain evidence="3">cv. Maze</strain>
        <tissue evidence="2">Seeds</tissue>
    </source>
</reference>
<evidence type="ECO:0000313" key="3">
    <source>
        <dbReference type="Proteomes" id="UP001222027"/>
    </source>
</evidence>
<feature type="region of interest" description="Disordered" evidence="1">
    <location>
        <begin position="205"/>
        <end position="233"/>
    </location>
</feature>
<gene>
    <name evidence="2" type="ORF">OPV22_035180</name>
</gene>
<dbReference type="AlphaFoldDB" id="A0AAX5NBE4"/>
<evidence type="ECO:0000256" key="1">
    <source>
        <dbReference type="SAM" id="MobiDB-lite"/>
    </source>
</evidence>
<protein>
    <submittedName>
        <fullName evidence="2">Uncharacterized protein</fullName>
    </submittedName>
</protein>